<keyword evidence="1" id="KW-0812">Transmembrane</keyword>
<keyword evidence="1" id="KW-0472">Membrane</keyword>
<feature type="transmembrane region" description="Helical" evidence="1">
    <location>
        <begin position="66"/>
        <end position="91"/>
    </location>
</feature>
<gene>
    <name evidence="3" type="ORF">ROJ8625_03931</name>
</gene>
<dbReference type="InterPro" id="IPR043728">
    <property type="entry name" value="DUF5671"/>
</dbReference>
<dbReference type="RefSeq" id="WP_085793588.1">
    <property type="nucleotide sequence ID" value="NZ_FWFK01000009.1"/>
</dbReference>
<feature type="domain" description="DUF5671" evidence="2">
    <location>
        <begin position="66"/>
        <end position="198"/>
    </location>
</feature>
<name>A0A1X7ABD1_9RHOB</name>
<protein>
    <recommendedName>
        <fullName evidence="2">DUF5671 domain-containing protein</fullName>
    </recommendedName>
</protein>
<feature type="transmembrane region" description="Helical" evidence="1">
    <location>
        <begin position="181"/>
        <end position="199"/>
    </location>
</feature>
<dbReference type="AlphaFoldDB" id="A0A1X7ABD1"/>
<dbReference type="Pfam" id="PF18920">
    <property type="entry name" value="DUF5671"/>
    <property type="match status" value="1"/>
</dbReference>
<evidence type="ECO:0000256" key="1">
    <source>
        <dbReference type="SAM" id="Phobius"/>
    </source>
</evidence>
<sequence>MRSEDRLAAFVADALKAGHGRAEVARALTAAGWSRAEADKALGDWAAGDFPLPVPRPRPAVSAREALVYGLMFVALAVSVVQALSLGFALIDGWLGQDSAPPSFGTWRVRSAVASLAVFAPLFLVLNLRVARAARADRSLRRSAVRDWLAHAAMFVAALTLVGDLVSALSAALGGGLTADFAAKSALVAVAAALVYAYFRGFTRSADAPAADTASRAV</sequence>
<evidence type="ECO:0000313" key="3">
    <source>
        <dbReference type="EMBL" id="SLN73417.1"/>
    </source>
</evidence>
<keyword evidence="4" id="KW-1185">Reference proteome</keyword>
<reference evidence="3 4" key="1">
    <citation type="submission" date="2017-03" db="EMBL/GenBank/DDBJ databases">
        <authorList>
            <person name="Afonso C.L."/>
            <person name="Miller P.J."/>
            <person name="Scott M.A."/>
            <person name="Spackman E."/>
            <person name="Goraichik I."/>
            <person name="Dimitrov K.M."/>
            <person name="Suarez D.L."/>
            <person name="Swayne D.E."/>
        </authorList>
    </citation>
    <scope>NUCLEOTIDE SEQUENCE [LARGE SCALE GENOMIC DNA]</scope>
    <source>
        <strain evidence="3 4">CECT 8625</strain>
    </source>
</reference>
<accession>A0A1X7ABD1</accession>
<evidence type="ECO:0000259" key="2">
    <source>
        <dbReference type="Pfam" id="PF18920"/>
    </source>
</evidence>
<keyword evidence="1" id="KW-1133">Transmembrane helix</keyword>
<dbReference type="OrthoDB" id="529444at2"/>
<feature type="transmembrane region" description="Helical" evidence="1">
    <location>
        <begin position="148"/>
        <end position="169"/>
    </location>
</feature>
<feature type="transmembrane region" description="Helical" evidence="1">
    <location>
        <begin position="111"/>
        <end position="128"/>
    </location>
</feature>
<proteinExistence type="predicted"/>
<dbReference type="Proteomes" id="UP000193570">
    <property type="component" value="Unassembled WGS sequence"/>
</dbReference>
<evidence type="ECO:0000313" key="4">
    <source>
        <dbReference type="Proteomes" id="UP000193570"/>
    </source>
</evidence>
<organism evidence="3 4">
    <name type="scientific">Roseivivax jejudonensis</name>
    <dbReference type="NCBI Taxonomy" id="1529041"/>
    <lineage>
        <taxon>Bacteria</taxon>
        <taxon>Pseudomonadati</taxon>
        <taxon>Pseudomonadota</taxon>
        <taxon>Alphaproteobacteria</taxon>
        <taxon>Rhodobacterales</taxon>
        <taxon>Roseobacteraceae</taxon>
        <taxon>Roseivivax</taxon>
    </lineage>
</organism>
<dbReference type="EMBL" id="FWFK01000009">
    <property type="protein sequence ID" value="SLN73417.1"/>
    <property type="molecule type" value="Genomic_DNA"/>
</dbReference>